<sequence>RDGGSPFDSPALSKRPGLHNSDMPPPVPPRTISPIPSPGASPKPPRRQLPPTPSGDNNLKSPEQFRPHVQSNSSTSGISYAELRYDVPAADYCPSSPSSASQSTEGVYDRPLPGIHPA</sequence>
<feature type="region of interest" description="Disordered" evidence="1">
    <location>
        <begin position="1"/>
        <end position="118"/>
    </location>
</feature>
<feature type="non-terminal residue" evidence="2">
    <location>
        <position position="118"/>
    </location>
</feature>
<gene>
    <name evidence="2" type="primary">ORF39823</name>
</gene>
<reference evidence="2" key="1">
    <citation type="submission" date="2014-12" db="EMBL/GenBank/DDBJ databases">
        <title>Insight into the proteome of Arion vulgaris.</title>
        <authorList>
            <person name="Aradska J."/>
            <person name="Bulat T."/>
            <person name="Smidak R."/>
            <person name="Sarate P."/>
            <person name="Gangsoo J."/>
            <person name="Sialana F."/>
            <person name="Bilban M."/>
            <person name="Lubec G."/>
        </authorList>
    </citation>
    <scope>NUCLEOTIDE SEQUENCE</scope>
    <source>
        <tissue evidence="2">Skin</tissue>
    </source>
</reference>
<feature type="compositionally biased region" description="Low complexity" evidence="1">
    <location>
        <begin position="88"/>
        <end position="103"/>
    </location>
</feature>
<name>A0A0B6YWJ4_9EUPU</name>
<dbReference type="EMBL" id="HACG01013723">
    <property type="protein sequence ID" value="CEK60588.1"/>
    <property type="molecule type" value="Transcribed_RNA"/>
</dbReference>
<protein>
    <submittedName>
        <fullName evidence="2">Uncharacterized protein</fullName>
    </submittedName>
</protein>
<accession>A0A0B6YWJ4</accession>
<feature type="non-terminal residue" evidence="2">
    <location>
        <position position="1"/>
    </location>
</feature>
<evidence type="ECO:0000313" key="2">
    <source>
        <dbReference type="EMBL" id="CEK60588.1"/>
    </source>
</evidence>
<evidence type="ECO:0000256" key="1">
    <source>
        <dbReference type="SAM" id="MobiDB-lite"/>
    </source>
</evidence>
<organism evidence="2">
    <name type="scientific">Arion vulgaris</name>
    <dbReference type="NCBI Taxonomy" id="1028688"/>
    <lineage>
        <taxon>Eukaryota</taxon>
        <taxon>Metazoa</taxon>
        <taxon>Spiralia</taxon>
        <taxon>Lophotrochozoa</taxon>
        <taxon>Mollusca</taxon>
        <taxon>Gastropoda</taxon>
        <taxon>Heterobranchia</taxon>
        <taxon>Euthyneura</taxon>
        <taxon>Panpulmonata</taxon>
        <taxon>Eupulmonata</taxon>
        <taxon>Stylommatophora</taxon>
        <taxon>Helicina</taxon>
        <taxon>Arionoidea</taxon>
        <taxon>Arionidae</taxon>
        <taxon>Arion</taxon>
    </lineage>
</organism>
<feature type="compositionally biased region" description="Pro residues" evidence="1">
    <location>
        <begin position="23"/>
        <end position="53"/>
    </location>
</feature>
<proteinExistence type="predicted"/>
<dbReference type="AlphaFoldDB" id="A0A0B6YWJ4"/>
<feature type="compositionally biased region" description="Polar residues" evidence="1">
    <location>
        <begin position="69"/>
        <end position="78"/>
    </location>
</feature>